<keyword evidence="3" id="KW-1185">Reference proteome</keyword>
<evidence type="ECO:0000313" key="2">
    <source>
        <dbReference type="EMBL" id="AND75091.1"/>
    </source>
</evidence>
<gene>
    <name evidence="2" type="ORF">pf16_168</name>
</gene>
<dbReference type="Proteomes" id="UP000225821">
    <property type="component" value="Segment"/>
</dbReference>
<dbReference type="NCBIfam" id="TIGR02306">
    <property type="entry name" value="RNA_lig_DRB0094"/>
    <property type="match status" value="1"/>
</dbReference>
<feature type="domain" description="RNA ligase" evidence="1">
    <location>
        <begin position="179"/>
        <end position="349"/>
    </location>
</feature>
<dbReference type="Gene3D" id="3.30.470.30">
    <property type="entry name" value="DNA ligase/mRNA capping enzyme"/>
    <property type="match status" value="1"/>
</dbReference>
<dbReference type="EMBL" id="KU873925">
    <property type="protein sequence ID" value="AND75091.1"/>
    <property type="molecule type" value="Genomic_DNA"/>
</dbReference>
<dbReference type="InterPro" id="IPR021122">
    <property type="entry name" value="RNA_ligase_dom_REL/Rnl2"/>
</dbReference>
<dbReference type="SUPFAM" id="SSF56091">
    <property type="entry name" value="DNA ligase/mRNA capping enzyme, catalytic domain"/>
    <property type="match status" value="1"/>
</dbReference>
<sequence length="359" mass="40450">MSERKLARVVVIDDVIKHPNADALDLCTIGGWVVVSQRGLYEPGDLACYFEIDSWVPTTVAPFLSKGKEPKVYEGVQGERLRSIKLRGELSQGLLIPLHELPNGLEIQNEVNRQALESMGGFELDLTETLGVLKWERPMNAQLAGQARGNFPHFLRKSDQERVQNIKRAYTQAVADGEQFNVTYKLDGSSFTAYLKDDDGEVRTGVCSRNLELKIEGNEGNAFVETFNKYNLDALLREIYAKTGRQLAFQGEMCGPGIQGNFEGLDSIQLFVYNVFDIDNQQYLLPGEMRRLCGDWNVDIVPTFSRRMELPATIQEILELADGESGLNGKYREGLVLKSLTRHFSFKVISNRYLIKQGE</sequence>
<dbReference type="OrthoDB" id="2887at10239"/>
<protein>
    <recommendedName>
        <fullName evidence="1">RNA ligase domain-containing protein</fullName>
    </recommendedName>
</protein>
<proteinExistence type="predicted"/>
<dbReference type="InterPro" id="IPR012646">
    <property type="entry name" value="RNA_ligase_DRB0094"/>
</dbReference>
<reference evidence="2 3" key="1">
    <citation type="submission" date="2016-03" db="EMBL/GenBank/DDBJ databases">
        <title>Characterisation of pf16 and phiPMW: Two novel phages infecting Pseudomonas putida PpG1.</title>
        <authorList>
            <person name="Magill D.J."/>
            <person name="Krylov V.N."/>
            <person name="Shaburova O.V."/>
            <person name="Allen C.C.R."/>
            <person name="McGrath J.W."/>
            <person name="Quinn J.P."/>
            <person name="Kulakov L.A."/>
        </authorList>
    </citation>
    <scope>NUCLEOTIDE SEQUENCE [LARGE SCALE GENOMIC DNA]</scope>
</reference>
<dbReference type="Pfam" id="PF21189">
    <property type="entry name" value="PHA02142"/>
    <property type="match status" value="1"/>
</dbReference>
<accession>A0A1S5R3U9</accession>
<organism evidence="2 3">
    <name type="scientific">Pseudomonas phage pf16</name>
    <dbReference type="NCBI Taxonomy" id="1815630"/>
    <lineage>
        <taxon>Viruses</taxon>
        <taxon>Duplodnaviria</taxon>
        <taxon>Heunggongvirae</taxon>
        <taxon>Uroviricota</taxon>
        <taxon>Caudoviricetes</taxon>
        <taxon>Chakrabartyvirus</taxon>
        <taxon>Chakrabartyvirus pf16</taxon>
    </lineage>
</organism>
<evidence type="ECO:0000313" key="3">
    <source>
        <dbReference type="Proteomes" id="UP000225821"/>
    </source>
</evidence>
<evidence type="ECO:0000259" key="1">
    <source>
        <dbReference type="Pfam" id="PF09414"/>
    </source>
</evidence>
<name>A0A1S5R3U9_9CAUD</name>
<dbReference type="Pfam" id="PF09414">
    <property type="entry name" value="RNA_ligase"/>
    <property type="match status" value="1"/>
</dbReference>